<dbReference type="RefSeq" id="WP_106323860.1">
    <property type="nucleotide sequence ID" value="NZ_BOMO01000098.1"/>
</dbReference>
<organism evidence="5 6">
    <name type="scientific">Actinoplanes italicus</name>
    <dbReference type="NCBI Taxonomy" id="113567"/>
    <lineage>
        <taxon>Bacteria</taxon>
        <taxon>Bacillati</taxon>
        <taxon>Actinomycetota</taxon>
        <taxon>Actinomycetes</taxon>
        <taxon>Micromonosporales</taxon>
        <taxon>Micromonosporaceae</taxon>
        <taxon>Actinoplanes</taxon>
    </lineage>
</organism>
<dbReference type="EMBL" id="PVMZ01000013">
    <property type="protein sequence ID" value="PRX18240.1"/>
    <property type="molecule type" value="Genomic_DNA"/>
</dbReference>
<evidence type="ECO:0000313" key="5">
    <source>
        <dbReference type="EMBL" id="PRX18240.1"/>
    </source>
</evidence>
<dbReference type="InterPro" id="IPR036390">
    <property type="entry name" value="WH_DNA-bd_sf"/>
</dbReference>
<evidence type="ECO:0000313" key="6">
    <source>
        <dbReference type="Proteomes" id="UP000239415"/>
    </source>
</evidence>
<dbReference type="SUPFAM" id="SSF54909">
    <property type="entry name" value="Dimeric alpha+beta barrel"/>
    <property type="match status" value="1"/>
</dbReference>
<dbReference type="OrthoDB" id="3396933at2"/>
<dbReference type="PRINTS" id="PR00033">
    <property type="entry name" value="HTHASNC"/>
</dbReference>
<dbReference type="InterPro" id="IPR011008">
    <property type="entry name" value="Dimeric_a/b-barrel"/>
</dbReference>
<dbReference type="SUPFAM" id="SSF46785">
    <property type="entry name" value="Winged helix' DNA-binding domain"/>
    <property type="match status" value="1"/>
</dbReference>
<evidence type="ECO:0000256" key="1">
    <source>
        <dbReference type="ARBA" id="ARBA00023015"/>
    </source>
</evidence>
<comment type="caution">
    <text evidence="5">The sequence shown here is derived from an EMBL/GenBank/DDBJ whole genome shotgun (WGS) entry which is preliminary data.</text>
</comment>
<proteinExistence type="predicted"/>
<dbReference type="AlphaFoldDB" id="A0A2T0K5L6"/>
<keyword evidence="1" id="KW-0805">Transcription regulation</keyword>
<evidence type="ECO:0000256" key="3">
    <source>
        <dbReference type="ARBA" id="ARBA00023163"/>
    </source>
</evidence>
<dbReference type="InterPro" id="IPR019888">
    <property type="entry name" value="Tscrpt_reg_AsnC-like"/>
</dbReference>
<dbReference type="GO" id="GO:0043200">
    <property type="term" value="P:response to amino acid"/>
    <property type="evidence" value="ECO:0007669"/>
    <property type="project" value="TreeGrafter"/>
</dbReference>
<gene>
    <name evidence="5" type="ORF">CLV67_11373</name>
</gene>
<dbReference type="CDD" id="cd00090">
    <property type="entry name" value="HTH_ARSR"/>
    <property type="match status" value="1"/>
</dbReference>
<keyword evidence="2 5" id="KW-0238">DNA-binding</keyword>
<protein>
    <submittedName>
        <fullName evidence="5">DNA-binding Lrp family transcriptional regulator</fullName>
    </submittedName>
</protein>
<dbReference type="PROSITE" id="PS50956">
    <property type="entry name" value="HTH_ASNC_2"/>
    <property type="match status" value="1"/>
</dbReference>
<evidence type="ECO:0000259" key="4">
    <source>
        <dbReference type="PROSITE" id="PS50956"/>
    </source>
</evidence>
<name>A0A2T0K5L6_9ACTN</name>
<feature type="domain" description="HTH asnC-type" evidence="4">
    <location>
        <begin position="5"/>
        <end position="66"/>
    </location>
</feature>
<dbReference type="PANTHER" id="PTHR30154:SF34">
    <property type="entry name" value="TRANSCRIPTIONAL REGULATOR AZLB"/>
    <property type="match status" value="1"/>
</dbReference>
<dbReference type="Pfam" id="PF13404">
    <property type="entry name" value="HTH_AsnC-type"/>
    <property type="match status" value="1"/>
</dbReference>
<dbReference type="PANTHER" id="PTHR30154">
    <property type="entry name" value="LEUCINE-RESPONSIVE REGULATORY PROTEIN"/>
    <property type="match status" value="1"/>
</dbReference>
<accession>A0A2T0K5L6</accession>
<dbReference type="GO" id="GO:0043565">
    <property type="term" value="F:sequence-specific DNA binding"/>
    <property type="evidence" value="ECO:0007669"/>
    <property type="project" value="InterPro"/>
</dbReference>
<evidence type="ECO:0000256" key="2">
    <source>
        <dbReference type="ARBA" id="ARBA00023125"/>
    </source>
</evidence>
<dbReference type="Proteomes" id="UP000239415">
    <property type="component" value="Unassembled WGS sequence"/>
</dbReference>
<sequence>MATGLDDIDRRILAELSRDGRMPIRQLAETLHISRANAYARVQRLRDTNVIKGFRAEVDHVAAGMGTSAYVTVNLRQAEWRVVGEQLRALPGVVHIALVGGDFDVIMLVRARDNTDLRRLVLDEIQGMPGVVNTRTLLVFEEFEPGFSEPGGPSTTGAAPR</sequence>
<reference evidence="5 6" key="1">
    <citation type="submission" date="2018-03" db="EMBL/GenBank/DDBJ databases">
        <title>Genomic Encyclopedia of Archaeal and Bacterial Type Strains, Phase II (KMG-II): from individual species to whole genera.</title>
        <authorList>
            <person name="Goeker M."/>
        </authorList>
    </citation>
    <scope>NUCLEOTIDE SEQUENCE [LARGE SCALE GENOMIC DNA]</scope>
    <source>
        <strain evidence="5 6">DSM 43146</strain>
    </source>
</reference>
<dbReference type="Pfam" id="PF01037">
    <property type="entry name" value="AsnC_trans_reg"/>
    <property type="match status" value="1"/>
</dbReference>
<keyword evidence="6" id="KW-1185">Reference proteome</keyword>
<dbReference type="Gene3D" id="3.30.70.920">
    <property type="match status" value="1"/>
</dbReference>
<dbReference type="InterPro" id="IPR011991">
    <property type="entry name" value="ArsR-like_HTH"/>
</dbReference>
<dbReference type="InterPro" id="IPR019887">
    <property type="entry name" value="Tscrpt_reg_AsnC/Lrp_C"/>
</dbReference>
<dbReference type="InterPro" id="IPR000485">
    <property type="entry name" value="AsnC-type_HTH_dom"/>
</dbReference>
<dbReference type="Gene3D" id="1.10.10.10">
    <property type="entry name" value="Winged helix-like DNA-binding domain superfamily/Winged helix DNA-binding domain"/>
    <property type="match status" value="1"/>
</dbReference>
<dbReference type="InterPro" id="IPR036388">
    <property type="entry name" value="WH-like_DNA-bd_sf"/>
</dbReference>
<keyword evidence="3" id="KW-0804">Transcription</keyword>
<dbReference type="GO" id="GO:0005829">
    <property type="term" value="C:cytosol"/>
    <property type="evidence" value="ECO:0007669"/>
    <property type="project" value="TreeGrafter"/>
</dbReference>
<dbReference type="SMART" id="SM00344">
    <property type="entry name" value="HTH_ASNC"/>
    <property type="match status" value="1"/>
</dbReference>